<dbReference type="Pfam" id="PF00535">
    <property type="entry name" value="Glycos_transf_2"/>
    <property type="match status" value="1"/>
</dbReference>
<protein>
    <recommendedName>
        <fullName evidence="1">Glycosyltransferase 2-like domain-containing protein</fullName>
    </recommendedName>
</protein>
<dbReference type="SUPFAM" id="SSF53448">
    <property type="entry name" value="Nucleotide-diphospho-sugar transferases"/>
    <property type="match status" value="1"/>
</dbReference>
<dbReference type="InterPro" id="IPR029044">
    <property type="entry name" value="Nucleotide-diphossugar_trans"/>
</dbReference>
<feature type="domain" description="Glycosyltransferase 2-like" evidence="1">
    <location>
        <begin position="64"/>
        <end position="166"/>
    </location>
</feature>
<dbReference type="InterPro" id="IPR001173">
    <property type="entry name" value="Glyco_trans_2-like"/>
</dbReference>
<reference evidence="2" key="1">
    <citation type="submission" date="2022-12" db="EMBL/GenBank/DDBJ databases">
        <title>Reference genome sequencing for broad-spectrum identification of bacterial and archaeal isolates by mass spectrometry.</title>
        <authorList>
            <person name="Sekiguchi Y."/>
            <person name="Tourlousse D.M."/>
        </authorList>
    </citation>
    <scope>NUCLEOTIDE SEQUENCE</scope>
    <source>
        <strain evidence="2">TSL-P1</strain>
    </source>
</reference>
<dbReference type="Proteomes" id="UP001144297">
    <property type="component" value="Unassembled WGS sequence"/>
</dbReference>
<gene>
    <name evidence="2" type="ORF">TISLANDTSLP1_18380</name>
</gene>
<dbReference type="InterPro" id="IPR050834">
    <property type="entry name" value="Glycosyltransf_2"/>
</dbReference>
<accession>A0A9W6GHA7</accession>
<evidence type="ECO:0000313" key="2">
    <source>
        <dbReference type="EMBL" id="GLI54145.1"/>
    </source>
</evidence>
<dbReference type="Gene3D" id="3.90.550.10">
    <property type="entry name" value="Spore Coat Polysaccharide Biosynthesis Protein SpsA, Chain A"/>
    <property type="match status" value="1"/>
</dbReference>
<name>A0A9W6GHA7_9BACT</name>
<evidence type="ECO:0000259" key="1">
    <source>
        <dbReference type="Pfam" id="PF00535"/>
    </source>
</evidence>
<evidence type="ECO:0000313" key="3">
    <source>
        <dbReference type="Proteomes" id="UP001144297"/>
    </source>
</evidence>
<sequence length="308" mass="35604">MFCLDERYSTTRCVTEEKPQIINRPEDKFETLLFLPPGEGRQGEGGLRTKGYFKKSYEGKPLITVITVVLNGEKYLEETIQSVLNQTYDNVEYIIIDGGSTDGTLDIIKKHEDQIDYWVSEKDKGIYDAMNKGVKVALGSWIGFLGSGDIYSSHGLLDYYELMCEINIKSELYDYLSSKVELIKDDKIIRIVGQKWSWEVFKKYMNVAHVGSLHSIKLFKKYGLFDISFKIAGDYEFLLRPKNTLRANFIDKITAIMDIEGISSREMKVFNETELAKVRHTGKNGFKIKIEKYIGIIKWKIRRKLLSY</sequence>
<dbReference type="AlphaFoldDB" id="A0A9W6GHA7"/>
<organism evidence="2 3">
    <name type="scientific">Thermodesulfovibrio yellowstonii</name>
    <dbReference type="NCBI Taxonomy" id="28262"/>
    <lineage>
        <taxon>Bacteria</taxon>
        <taxon>Pseudomonadati</taxon>
        <taxon>Nitrospirota</taxon>
        <taxon>Thermodesulfovibrionia</taxon>
        <taxon>Thermodesulfovibrionales</taxon>
        <taxon>Thermodesulfovibrionaceae</taxon>
        <taxon>Thermodesulfovibrio</taxon>
    </lineage>
</organism>
<dbReference type="CDD" id="cd06433">
    <property type="entry name" value="GT_2_WfgS_like"/>
    <property type="match status" value="1"/>
</dbReference>
<comment type="caution">
    <text evidence="2">The sequence shown here is derived from an EMBL/GenBank/DDBJ whole genome shotgun (WGS) entry which is preliminary data.</text>
</comment>
<dbReference type="PANTHER" id="PTHR43685">
    <property type="entry name" value="GLYCOSYLTRANSFERASE"/>
    <property type="match status" value="1"/>
</dbReference>
<dbReference type="PANTHER" id="PTHR43685:SF2">
    <property type="entry name" value="GLYCOSYLTRANSFERASE 2-LIKE DOMAIN-CONTAINING PROTEIN"/>
    <property type="match status" value="1"/>
</dbReference>
<keyword evidence="3" id="KW-1185">Reference proteome</keyword>
<dbReference type="EMBL" id="BSDX01000001">
    <property type="protein sequence ID" value="GLI54145.1"/>
    <property type="molecule type" value="Genomic_DNA"/>
</dbReference>
<proteinExistence type="predicted"/>